<name>A0A7W4V2L9_9MICO</name>
<protein>
    <submittedName>
        <fullName evidence="1">Uncharacterized protein</fullName>
    </submittedName>
</protein>
<sequence>MKVLSAHSASWDDFELVPLSEVERMVKLRSWASFRGARLTVERVWDGEGRMVWHPVRLGNPAYFASLLYVGPDTAGVSIAEVAEWPEFLGSDANYGGGVRGKVRLDRVEDYSEEFSEILIPGR</sequence>
<dbReference type="Proteomes" id="UP000529310">
    <property type="component" value="Unassembled WGS sequence"/>
</dbReference>
<dbReference type="AlphaFoldDB" id="A0A7W4V2L9"/>
<dbReference type="RefSeq" id="WP_165140973.1">
    <property type="nucleotide sequence ID" value="NZ_CP049255.1"/>
</dbReference>
<dbReference type="EMBL" id="JACHWQ010000003">
    <property type="protein sequence ID" value="MBB2975737.1"/>
    <property type="molecule type" value="Genomic_DNA"/>
</dbReference>
<accession>A0A7W4V2L9</accession>
<reference evidence="1 2" key="1">
    <citation type="submission" date="2020-08" db="EMBL/GenBank/DDBJ databases">
        <title>Sequencing the genomes of 1000 actinobacteria strains.</title>
        <authorList>
            <person name="Klenk H.-P."/>
        </authorList>
    </citation>
    <scope>NUCLEOTIDE SEQUENCE [LARGE SCALE GENOMIC DNA]</scope>
    <source>
        <strain evidence="1 2">DSM 27099</strain>
    </source>
</reference>
<comment type="caution">
    <text evidence="1">The sequence shown here is derived from an EMBL/GenBank/DDBJ whole genome shotgun (WGS) entry which is preliminary data.</text>
</comment>
<keyword evidence="2" id="KW-1185">Reference proteome</keyword>
<proteinExistence type="predicted"/>
<organism evidence="1 2">
    <name type="scientific">Microbacterium endophyticum</name>
    <dbReference type="NCBI Taxonomy" id="1526412"/>
    <lineage>
        <taxon>Bacteria</taxon>
        <taxon>Bacillati</taxon>
        <taxon>Actinomycetota</taxon>
        <taxon>Actinomycetes</taxon>
        <taxon>Micrococcales</taxon>
        <taxon>Microbacteriaceae</taxon>
        <taxon>Microbacterium</taxon>
    </lineage>
</organism>
<evidence type="ECO:0000313" key="2">
    <source>
        <dbReference type="Proteomes" id="UP000529310"/>
    </source>
</evidence>
<evidence type="ECO:0000313" key="1">
    <source>
        <dbReference type="EMBL" id="MBB2975737.1"/>
    </source>
</evidence>
<gene>
    <name evidence="1" type="ORF">FHX49_001304</name>
</gene>